<dbReference type="PANTHER" id="PTHR32196">
    <property type="entry name" value="ABC TRANSPORTER PERMEASE PROTEIN YPHD-RELATED-RELATED"/>
    <property type="match status" value="1"/>
</dbReference>
<feature type="transmembrane region" description="Helical" evidence="6">
    <location>
        <begin position="254"/>
        <end position="274"/>
    </location>
</feature>
<comment type="caution">
    <text evidence="7">The sequence shown here is derived from an EMBL/GenBank/DDBJ whole genome shotgun (WGS) entry which is preliminary data.</text>
</comment>
<evidence type="ECO:0000313" key="8">
    <source>
        <dbReference type="EMBL" id="MBE1203015.1"/>
    </source>
</evidence>
<dbReference type="AlphaFoldDB" id="A0A8E2BBV0"/>
<dbReference type="InterPro" id="IPR001851">
    <property type="entry name" value="ABC_transp_permease"/>
</dbReference>
<dbReference type="EMBL" id="JACZEP010000001">
    <property type="protein sequence ID" value="MBE1203015.1"/>
    <property type="molecule type" value="Genomic_DNA"/>
</dbReference>
<evidence type="ECO:0000256" key="2">
    <source>
        <dbReference type="ARBA" id="ARBA00022475"/>
    </source>
</evidence>
<dbReference type="Proteomes" id="UP000598227">
    <property type="component" value="Unassembled WGS sequence"/>
</dbReference>
<keyword evidence="2" id="KW-1003">Cell membrane</keyword>
<reference evidence="8 10" key="2">
    <citation type="submission" date="2020-09" db="EMBL/GenBank/DDBJ databases">
        <title>Draft Genome Sequence of Aminobacter carboxidus type strain DSM 1086, a soil Gram-negative carboxydobacterium.</title>
        <authorList>
            <person name="Turrini P."/>
            <person name="Tescari M."/>
            <person name="Artuso I."/>
            <person name="Lugli G.A."/>
            <person name="Frangipani E."/>
            <person name="Ventura M."/>
            <person name="Visca P."/>
        </authorList>
    </citation>
    <scope>NUCLEOTIDE SEQUENCE [LARGE SCALE GENOMIC DNA]</scope>
    <source>
        <strain evidence="8 10">DSM 1086</strain>
    </source>
</reference>
<sequence length="360" mass="38275">MTDASADARRPQEFEKVLSASDTSVASFDTHTRSPIEKIQHFLHSNPAAVPLIVLVVSVALFGVIIGGKFFSAFSMTLILQQVAITGIIGAAQTLVILTAGIDLSVGAIMVLSSVVMGQFTFRYGLPPSLAVVCGFAVGALCGWINGVLVSYMKLPPFIVTLGTWQIVLATNFLYSANETIRSQDIEAQAPILKFFGENFRLGNAVFTYGVVAMVLLVAVLWYILNHTAWGRHVYAIGDDPEAAQLSGVRVSRVLISVYVISGLICALGGWMLIGRIGSVSPTAGQFANIESITAVVIGGISLFGGRGSILGMLFGALIVGVFQLGLRLIGTDPQWTYLLIGTLIIIAVAIDQWIRKVAG</sequence>
<feature type="transmembrane region" description="Helical" evidence="6">
    <location>
        <begin position="157"/>
        <end position="175"/>
    </location>
</feature>
<evidence type="ECO:0000256" key="5">
    <source>
        <dbReference type="ARBA" id="ARBA00023136"/>
    </source>
</evidence>
<feature type="transmembrane region" description="Helical" evidence="6">
    <location>
        <begin position="206"/>
        <end position="225"/>
    </location>
</feature>
<feature type="transmembrane region" description="Helical" evidence="6">
    <location>
        <begin position="336"/>
        <end position="355"/>
    </location>
</feature>
<evidence type="ECO:0000256" key="4">
    <source>
        <dbReference type="ARBA" id="ARBA00022989"/>
    </source>
</evidence>
<dbReference type="Proteomes" id="UP000532373">
    <property type="component" value="Unassembled WGS sequence"/>
</dbReference>
<name>A0A8E2BBV0_9HYPH</name>
<feature type="transmembrane region" description="Helical" evidence="6">
    <location>
        <begin position="130"/>
        <end position="150"/>
    </location>
</feature>
<organism evidence="7 9">
    <name type="scientific">Aminobacter carboxidus</name>
    <dbReference type="NCBI Taxonomy" id="376165"/>
    <lineage>
        <taxon>Bacteria</taxon>
        <taxon>Pseudomonadati</taxon>
        <taxon>Pseudomonadota</taxon>
        <taxon>Alphaproteobacteria</taxon>
        <taxon>Hyphomicrobiales</taxon>
        <taxon>Phyllobacteriaceae</taxon>
        <taxon>Aminobacter</taxon>
    </lineage>
</organism>
<dbReference type="GO" id="GO:0005886">
    <property type="term" value="C:plasma membrane"/>
    <property type="evidence" value="ECO:0007669"/>
    <property type="project" value="UniProtKB-SubCell"/>
</dbReference>
<keyword evidence="3 6" id="KW-0812">Transmembrane</keyword>
<feature type="transmembrane region" description="Helical" evidence="6">
    <location>
        <begin position="286"/>
        <end position="304"/>
    </location>
</feature>
<accession>A0A8E2BBV0</accession>
<evidence type="ECO:0000256" key="1">
    <source>
        <dbReference type="ARBA" id="ARBA00004651"/>
    </source>
</evidence>
<evidence type="ECO:0000313" key="10">
    <source>
        <dbReference type="Proteomes" id="UP000598227"/>
    </source>
</evidence>
<keyword evidence="4 6" id="KW-1133">Transmembrane helix</keyword>
<keyword evidence="5 6" id="KW-0472">Membrane</keyword>
<comment type="subcellular location">
    <subcellularLocation>
        <location evidence="1">Cell membrane</location>
        <topology evidence="1">Multi-pass membrane protein</topology>
    </subcellularLocation>
</comment>
<protein>
    <submittedName>
        <fullName evidence="8">ABC transporter permease</fullName>
    </submittedName>
    <submittedName>
        <fullName evidence="7">Fructose transport system permease protein</fullName>
    </submittedName>
</protein>
<dbReference type="GO" id="GO:0022857">
    <property type="term" value="F:transmembrane transporter activity"/>
    <property type="evidence" value="ECO:0007669"/>
    <property type="project" value="InterPro"/>
</dbReference>
<dbReference type="RefSeq" id="WP_184769353.1">
    <property type="nucleotide sequence ID" value="NZ_JACHGI010000004.1"/>
</dbReference>
<proteinExistence type="predicted"/>
<evidence type="ECO:0000256" key="6">
    <source>
        <dbReference type="SAM" id="Phobius"/>
    </source>
</evidence>
<gene>
    <name evidence="7" type="ORF">HNQ96_002817</name>
    <name evidence="8" type="ORF">IHE39_01785</name>
</gene>
<evidence type="ECO:0000313" key="7">
    <source>
        <dbReference type="EMBL" id="MBB6466941.1"/>
    </source>
</evidence>
<evidence type="ECO:0000313" key="9">
    <source>
        <dbReference type="Proteomes" id="UP000532373"/>
    </source>
</evidence>
<evidence type="ECO:0000256" key="3">
    <source>
        <dbReference type="ARBA" id="ARBA00022692"/>
    </source>
</evidence>
<feature type="transmembrane region" description="Helical" evidence="6">
    <location>
        <begin position="48"/>
        <end position="71"/>
    </location>
</feature>
<feature type="transmembrane region" description="Helical" evidence="6">
    <location>
        <begin position="83"/>
        <end position="110"/>
    </location>
</feature>
<reference evidence="7 9" key="1">
    <citation type="submission" date="2020-08" db="EMBL/GenBank/DDBJ databases">
        <title>Genomic Encyclopedia of Type Strains, Phase IV (KMG-IV): sequencing the most valuable type-strain genomes for metagenomic binning, comparative biology and taxonomic classification.</title>
        <authorList>
            <person name="Goeker M."/>
        </authorList>
    </citation>
    <scope>NUCLEOTIDE SEQUENCE [LARGE SCALE GENOMIC DNA]</scope>
    <source>
        <strain evidence="7 9">DSM 17454</strain>
    </source>
</reference>
<dbReference type="EMBL" id="JACHGI010000004">
    <property type="protein sequence ID" value="MBB6466941.1"/>
    <property type="molecule type" value="Genomic_DNA"/>
</dbReference>
<keyword evidence="10" id="KW-1185">Reference proteome</keyword>
<feature type="transmembrane region" description="Helical" evidence="6">
    <location>
        <begin position="311"/>
        <end position="330"/>
    </location>
</feature>
<dbReference type="Pfam" id="PF02653">
    <property type="entry name" value="BPD_transp_2"/>
    <property type="match status" value="1"/>
</dbReference>
<dbReference type="CDD" id="cd06579">
    <property type="entry name" value="TM_PBP1_transp_AraH_like"/>
    <property type="match status" value="1"/>
</dbReference>